<evidence type="ECO:0000256" key="4">
    <source>
        <dbReference type="ARBA" id="ARBA00023163"/>
    </source>
</evidence>
<organism evidence="8 9">
    <name type="scientific">Asbolus verrucosus</name>
    <name type="common">Desert ironclad beetle</name>
    <dbReference type="NCBI Taxonomy" id="1661398"/>
    <lineage>
        <taxon>Eukaryota</taxon>
        <taxon>Metazoa</taxon>
        <taxon>Ecdysozoa</taxon>
        <taxon>Arthropoda</taxon>
        <taxon>Hexapoda</taxon>
        <taxon>Insecta</taxon>
        <taxon>Pterygota</taxon>
        <taxon>Neoptera</taxon>
        <taxon>Endopterygota</taxon>
        <taxon>Coleoptera</taxon>
        <taxon>Polyphaga</taxon>
        <taxon>Cucujiformia</taxon>
        <taxon>Tenebrionidae</taxon>
        <taxon>Pimeliinae</taxon>
        <taxon>Asbolus</taxon>
    </lineage>
</organism>
<keyword evidence="9" id="KW-1185">Reference proteome</keyword>
<dbReference type="Pfam" id="PF10198">
    <property type="entry name" value="Ada3"/>
    <property type="match status" value="1"/>
</dbReference>
<dbReference type="STRING" id="1661398.A0A482V9V5"/>
<evidence type="ECO:0000256" key="6">
    <source>
        <dbReference type="SAM" id="Coils"/>
    </source>
</evidence>
<gene>
    <name evidence="8" type="ORF">BDFB_006759</name>
</gene>
<keyword evidence="3" id="KW-0805">Transcription regulation</keyword>
<evidence type="ECO:0000313" key="9">
    <source>
        <dbReference type="Proteomes" id="UP000292052"/>
    </source>
</evidence>
<comment type="subcellular location">
    <subcellularLocation>
        <location evidence="1">Nucleus</location>
    </subcellularLocation>
</comment>
<evidence type="ECO:0000256" key="7">
    <source>
        <dbReference type="SAM" id="MobiDB-lite"/>
    </source>
</evidence>
<feature type="compositionally biased region" description="Basic and acidic residues" evidence="7">
    <location>
        <begin position="20"/>
        <end position="33"/>
    </location>
</feature>
<keyword evidence="4" id="KW-0804">Transcription</keyword>
<dbReference type="Proteomes" id="UP000292052">
    <property type="component" value="Unassembled WGS sequence"/>
</dbReference>
<feature type="coiled-coil region" evidence="6">
    <location>
        <begin position="353"/>
        <end position="404"/>
    </location>
</feature>
<dbReference type="OrthoDB" id="1232at2759"/>
<evidence type="ECO:0000256" key="2">
    <source>
        <dbReference type="ARBA" id="ARBA00005330"/>
    </source>
</evidence>
<sequence length="442" mass="50130">MNGTKRYVMQKSTTNRHGAKAKDVATSSRHEQSSTDAESFINSIPIIKQVENTKLLPRYSAILGRSEDDGVNMDDLDQLQLDFEKLISTCAVRNRFLRAEIESIDKVEEKRDKKGKSYDKGSLKRKRPDDKTKYKDLKNGTRPIKRHYPLPVNSLIGDVPLRHEIPKINLPKNDTSDKFWATVEPYCAAITNSHAMFLDKLIEECSQEIDVKIPELGDYYANEWNDNATSIEQELGLGSKSVGMDLKKNGLSAMVDTFSNPKTQRLLAALIEEKVMTSFPGVAGKLKPSDLNIIKSAGGPRAAICMDRRLKKDLVEQGLLSVEDLSKSMPDDEILQEIKKCQQELATVNEYNVEELKRLKAIVAKDLKRQEIKAALDKVDNQVLEVYNKVLLAKQKQVQQAKDEDFDKATFTKVLKEFEMQTDVLLKQQFKLQKEVSELHEA</sequence>
<feature type="region of interest" description="Disordered" evidence="7">
    <location>
        <begin position="1"/>
        <end position="37"/>
    </location>
</feature>
<dbReference type="InterPro" id="IPR019340">
    <property type="entry name" value="Histone_AcTrfase_su3"/>
</dbReference>
<keyword evidence="5" id="KW-0539">Nucleus</keyword>
<name>A0A482V9V5_ASBVE</name>
<comment type="caution">
    <text evidence="8">The sequence shown here is derived from an EMBL/GenBank/DDBJ whole genome shotgun (WGS) entry which is preliminary data.</text>
</comment>
<dbReference type="PANTHER" id="PTHR13556">
    <property type="entry name" value="TRANSCRIPTIONAL ADAPTER 3-RELATED"/>
    <property type="match status" value="1"/>
</dbReference>
<dbReference type="GO" id="GO:0006357">
    <property type="term" value="P:regulation of transcription by RNA polymerase II"/>
    <property type="evidence" value="ECO:0007669"/>
    <property type="project" value="TreeGrafter"/>
</dbReference>
<dbReference type="GO" id="GO:0003713">
    <property type="term" value="F:transcription coactivator activity"/>
    <property type="evidence" value="ECO:0007669"/>
    <property type="project" value="TreeGrafter"/>
</dbReference>
<accession>A0A482V9V5</accession>
<protein>
    <submittedName>
        <fullName evidence="8">Transcriptional adapter 3</fullName>
    </submittedName>
</protein>
<comment type="similarity">
    <text evidence="2">Belongs to the NGG1 family.</text>
</comment>
<feature type="compositionally biased region" description="Basic and acidic residues" evidence="7">
    <location>
        <begin position="108"/>
        <end position="139"/>
    </location>
</feature>
<proteinExistence type="inferred from homology"/>
<dbReference type="PANTHER" id="PTHR13556:SF2">
    <property type="entry name" value="TRANSCRIPTIONAL ADAPTER 3"/>
    <property type="match status" value="1"/>
</dbReference>
<evidence type="ECO:0000256" key="5">
    <source>
        <dbReference type="ARBA" id="ARBA00023242"/>
    </source>
</evidence>
<feature type="region of interest" description="Disordered" evidence="7">
    <location>
        <begin position="108"/>
        <end position="141"/>
    </location>
</feature>
<dbReference type="GO" id="GO:0000124">
    <property type="term" value="C:SAGA complex"/>
    <property type="evidence" value="ECO:0007669"/>
    <property type="project" value="TreeGrafter"/>
</dbReference>
<dbReference type="GO" id="GO:0005634">
    <property type="term" value="C:nucleus"/>
    <property type="evidence" value="ECO:0007669"/>
    <property type="project" value="UniProtKB-SubCell"/>
</dbReference>
<keyword evidence="6" id="KW-0175">Coiled coil</keyword>
<dbReference type="AlphaFoldDB" id="A0A482V9V5"/>
<evidence type="ECO:0000256" key="3">
    <source>
        <dbReference type="ARBA" id="ARBA00023015"/>
    </source>
</evidence>
<dbReference type="EMBL" id="QDEB01123052">
    <property type="protein sequence ID" value="RZB40027.1"/>
    <property type="molecule type" value="Genomic_DNA"/>
</dbReference>
<reference evidence="8 9" key="1">
    <citation type="submission" date="2017-03" db="EMBL/GenBank/DDBJ databases">
        <title>Genome of the blue death feigning beetle - Asbolus verrucosus.</title>
        <authorList>
            <person name="Rider S.D."/>
        </authorList>
    </citation>
    <scope>NUCLEOTIDE SEQUENCE [LARGE SCALE GENOMIC DNA]</scope>
    <source>
        <strain evidence="8">Butters</strain>
        <tissue evidence="8">Head and leg muscle</tissue>
    </source>
</reference>
<evidence type="ECO:0000256" key="1">
    <source>
        <dbReference type="ARBA" id="ARBA00004123"/>
    </source>
</evidence>
<evidence type="ECO:0000313" key="8">
    <source>
        <dbReference type="EMBL" id="RZB40027.1"/>
    </source>
</evidence>